<dbReference type="AlphaFoldDB" id="A0AAE1I4C3"/>
<reference evidence="2" key="2">
    <citation type="journal article" date="2023" name="BMC Genomics">
        <title>Pest status, molecular evolution, and epigenetic factors derived from the genome assembly of Frankliniella fusca, a thysanopteran phytovirus vector.</title>
        <authorList>
            <person name="Catto M.A."/>
            <person name="Labadie P.E."/>
            <person name="Jacobson A.L."/>
            <person name="Kennedy G.G."/>
            <person name="Srinivasan R."/>
            <person name="Hunt B.G."/>
        </authorList>
    </citation>
    <scope>NUCLEOTIDE SEQUENCE</scope>
    <source>
        <strain evidence="2">PL_HMW_Pooled</strain>
    </source>
</reference>
<sequence>MSNSAEKLHAENGNTKILCKIQEFLNEFFGEFVVKSITRNTNLFEPTIHLTEEETQQFLVTSFIKYMKMETVTQPISHERWCEIKTNLRFDPDFVNGYSEVEYIFDITQKDFHC</sequence>
<comment type="caution">
    <text evidence="2">The sequence shown here is derived from an EMBL/GenBank/DDBJ whole genome shotgun (WGS) entry which is preliminary data.</text>
</comment>
<dbReference type="EMBL" id="JAHWGI010000589">
    <property type="protein sequence ID" value="KAK3916759.1"/>
    <property type="molecule type" value="Genomic_DNA"/>
</dbReference>
<name>A0AAE1I4C3_9NEOP</name>
<protein>
    <submittedName>
        <fullName evidence="2">CRISPR-associated endoribonuclease Cas13a</fullName>
    </submittedName>
</protein>
<dbReference type="Proteomes" id="UP001219518">
    <property type="component" value="Unassembled WGS sequence"/>
</dbReference>
<reference evidence="2" key="1">
    <citation type="submission" date="2021-07" db="EMBL/GenBank/DDBJ databases">
        <authorList>
            <person name="Catto M.A."/>
            <person name="Jacobson A."/>
            <person name="Kennedy G."/>
            <person name="Labadie P."/>
            <person name="Hunt B.G."/>
            <person name="Srinivasan R."/>
        </authorList>
    </citation>
    <scope>NUCLEOTIDE SEQUENCE</scope>
    <source>
        <strain evidence="2">PL_HMW_Pooled</strain>
        <tissue evidence="2">Head</tissue>
    </source>
</reference>
<proteinExistence type="predicted"/>
<evidence type="ECO:0000313" key="3">
    <source>
        <dbReference type="Proteomes" id="UP001219518"/>
    </source>
</evidence>
<dbReference type="EMBL" id="JAHWGI010001431">
    <property type="protein sequence ID" value="KAK3931906.1"/>
    <property type="molecule type" value="Genomic_DNA"/>
</dbReference>
<organism evidence="2 3">
    <name type="scientific">Frankliniella fusca</name>
    <dbReference type="NCBI Taxonomy" id="407009"/>
    <lineage>
        <taxon>Eukaryota</taxon>
        <taxon>Metazoa</taxon>
        <taxon>Ecdysozoa</taxon>
        <taxon>Arthropoda</taxon>
        <taxon>Hexapoda</taxon>
        <taxon>Insecta</taxon>
        <taxon>Pterygota</taxon>
        <taxon>Neoptera</taxon>
        <taxon>Paraneoptera</taxon>
        <taxon>Thysanoptera</taxon>
        <taxon>Terebrantia</taxon>
        <taxon>Thripoidea</taxon>
        <taxon>Thripidae</taxon>
        <taxon>Frankliniella</taxon>
    </lineage>
</organism>
<gene>
    <name evidence="2" type="ORF">KUF71_010674</name>
    <name evidence="1" type="ORF">KUF71_025858</name>
</gene>
<keyword evidence="3" id="KW-1185">Reference proteome</keyword>
<evidence type="ECO:0000313" key="2">
    <source>
        <dbReference type="EMBL" id="KAK3931906.1"/>
    </source>
</evidence>
<evidence type="ECO:0000313" key="1">
    <source>
        <dbReference type="EMBL" id="KAK3916759.1"/>
    </source>
</evidence>
<accession>A0AAE1I4C3</accession>